<evidence type="ECO:0000256" key="5">
    <source>
        <dbReference type="HAMAP-Rule" id="MF_00150"/>
    </source>
</evidence>
<keyword evidence="1 5" id="KW-0055">Arginine biosynthesis</keyword>
<name>A0ABU3K6C4_9BACT</name>
<evidence type="ECO:0000256" key="3">
    <source>
        <dbReference type="ARBA" id="ARBA00022857"/>
    </source>
</evidence>
<keyword evidence="5" id="KW-0963">Cytoplasm</keyword>
<proteinExistence type="inferred from homology"/>
<evidence type="ECO:0000259" key="6">
    <source>
        <dbReference type="SMART" id="SM00859"/>
    </source>
</evidence>
<protein>
    <recommendedName>
        <fullName evidence="5">N-acetyl-gamma-glutamyl-phosphate reductase</fullName>
        <shortName evidence="5">AGPR</shortName>
        <ecNumber evidence="5">1.2.1.38</ecNumber>
    </recommendedName>
    <alternativeName>
        <fullName evidence="5">N-acetyl-glutamate semialdehyde dehydrogenase</fullName>
        <shortName evidence="5">NAGSA dehydrogenase</shortName>
    </alternativeName>
</protein>
<dbReference type="PANTHER" id="PTHR32338:SF10">
    <property type="entry name" value="N-ACETYL-GAMMA-GLUTAMYL-PHOSPHATE REDUCTASE, CHLOROPLASTIC-RELATED"/>
    <property type="match status" value="1"/>
</dbReference>
<evidence type="ECO:0000313" key="7">
    <source>
        <dbReference type="EMBL" id="MDT7041957.1"/>
    </source>
</evidence>
<comment type="pathway">
    <text evidence="5">Amino-acid biosynthesis; L-arginine biosynthesis; N(2)-acetyl-L-ornithine from L-glutamate: step 3/4.</text>
</comment>
<comment type="caution">
    <text evidence="7">The sequence shown here is derived from an EMBL/GenBank/DDBJ whole genome shotgun (WGS) entry which is preliminary data.</text>
</comment>
<feature type="domain" description="Semialdehyde dehydrogenase NAD-binding" evidence="6">
    <location>
        <begin position="7"/>
        <end position="146"/>
    </location>
</feature>
<evidence type="ECO:0000256" key="4">
    <source>
        <dbReference type="ARBA" id="ARBA00023002"/>
    </source>
</evidence>
<reference evidence="7 8" key="1">
    <citation type="journal article" date="2023" name="ISME J.">
        <title>Cultivation and genomic characterization of novel and ubiquitous marine nitrite-oxidizing bacteria from the Nitrospirales.</title>
        <authorList>
            <person name="Mueller A.J."/>
            <person name="Daebeler A."/>
            <person name="Herbold C.W."/>
            <person name="Kirkegaard R.H."/>
            <person name="Daims H."/>
        </authorList>
    </citation>
    <scope>NUCLEOTIDE SEQUENCE [LARGE SCALE GENOMIC DNA]</scope>
    <source>
        <strain evidence="7 8">EB</strain>
    </source>
</reference>
<evidence type="ECO:0000256" key="2">
    <source>
        <dbReference type="ARBA" id="ARBA00022605"/>
    </source>
</evidence>
<accession>A0ABU3K6C4</accession>
<sequence length="360" mass="39682">MAKSRINIAVLGGSGYTGGELLRLLAQHPYVKVKIVTGDKAVGLPVSSHFPNLETFCSLVFQPMDLPKVTQSADLVFMALPHTKSIEPVAHCIKAKKRVIDLSADYRLCEQKTYEKWYGVSHSSPHLLRQSVYGMPELHRTKISRTKLVAVPGCYPTAAILQLAPLLSKRILKPDSIVIDAKSGISGAGRSPALPYHFPEAHDSMTAYKIGQHRHTPEIEQELNNVYGKTSVRAKGRAKPLTVMFTPHLTPMNRGILSTAYGKMTKPITTKALQDLYRRFYRNERFIRIREESTQVSPNQVRGSNFCDIAILADSRTGNIITVAAIDNLVKGAAGQAIQSMNLMMGYPEDTGLTSPGIFP</sequence>
<comment type="subcellular location">
    <subcellularLocation>
        <location evidence="5">Cytoplasm</location>
    </subcellularLocation>
</comment>
<keyword evidence="8" id="KW-1185">Reference proteome</keyword>
<comment type="function">
    <text evidence="5">Catalyzes the NADPH-dependent reduction of N-acetyl-5-glutamyl phosphate to yield N-acetyl-L-glutamate 5-semialdehyde.</text>
</comment>
<comment type="similarity">
    <text evidence="5">Belongs to the NAGSA dehydrogenase family. Type 1 subfamily.</text>
</comment>
<dbReference type="RefSeq" id="WP_313832302.1">
    <property type="nucleotide sequence ID" value="NZ_JAQOUE010000001.1"/>
</dbReference>
<comment type="catalytic activity">
    <reaction evidence="5">
        <text>N-acetyl-L-glutamate 5-semialdehyde + phosphate + NADP(+) = N-acetyl-L-glutamyl 5-phosphate + NADPH + H(+)</text>
        <dbReference type="Rhea" id="RHEA:21588"/>
        <dbReference type="ChEBI" id="CHEBI:15378"/>
        <dbReference type="ChEBI" id="CHEBI:29123"/>
        <dbReference type="ChEBI" id="CHEBI:43474"/>
        <dbReference type="ChEBI" id="CHEBI:57783"/>
        <dbReference type="ChEBI" id="CHEBI:57936"/>
        <dbReference type="ChEBI" id="CHEBI:58349"/>
        <dbReference type="EC" id="1.2.1.38"/>
    </reaction>
</comment>
<dbReference type="CDD" id="cd17895">
    <property type="entry name" value="AGPR_1_N"/>
    <property type="match status" value="1"/>
</dbReference>
<dbReference type="EMBL" id="JAQOUE010000001">
    <property type="protein sequence ID" value="MDT7041957.1"/>
    <property type="molecule type" value="Genomic_DNA"/>
</dbReference>
<dbReference type="CDD" id="cd23934">
    <property type="entry name" value="AGPR_1_C"/>
    <property type="match status" value="1"/>
</dbReference>
<gene>
    <name evidence="5 7" type="primary">argC</name>
    <name evidence="7" type="ORF">PPG34_06300</name>
</gene>
<keyword evidence="3 5" id="KW-0521">NADP</keyword>
<dbReference type="InterPro" id="IPR036291">
    <property type="entry name" value="NAD(P)-bd_dom_sf"/>
</dbReference>
<dbReference type="InterPro" id="IPR000706">
    <property type="entry name" value="AGPR_type-1"/>
</dbReference>
<dbReference type="InterPro" id="IPR058924">
    <property type="entry name" value="AGPR_dimerisation_dom"/>
</dbReference>
<dbReference type="InterPro" id="IPR000534">
    <property type="entry name" value="Semialdehyde_DH_NAD-bd"/>
</dbReference>
<dbReference type="SUPFAM" id="SSF55347">
    <property type="entry name" value="Glyceraldehyde-3-phosphate dehydrogenase-like, C-terminal domain"/>
    <property type="match status" value="1"/>
</dbReference>
<dbReference type="Pfam" id="PF01118">
    <property type="entry name" value="Semialdhyde_dh"/>
    <property type="match status" value="1"/>
</dbReference>
<keyword evidence="2 5" id="KW-0028">Amino-acid biosynthesis</keyword>
<dbReference type="Gene3D" id="3.30.360.10">
    <property type="entry name" value="Dihydrodipicolinate Reductase, domain 2"/>
    <property type="match status" value="1"/>
</dbReference>
<evidence type="ECO:0000313" key="8">
    <source>
        <dbReference type="Proteomes" id="UP001250932"/>
    </source>
</evidence>
<feature type="active site" evidence="5">
    <location>
        <position position="154"/>
    </location>
</feature>
<dbReference type="Pfam" id="PF22698">
    <property type="entry name" value="Semialdhyde_dhC_1"/>
    <property type="match status" value="1"/>
</dbReference>
<dbReference type="NCBIfam" id="TIGR01850">
    <property type="entry name" value="argC"/>
    <property type="match status" value="1"/>
</dbReference>
<dbReference type="SMART" id="SM00859">
    <property type="entry name" value="Semialdhyde_dh"/>
    <property type="match status" value="1"/>
</dbReference>
<dbReference type="PANTHER" id="PTHR32338">
    <property type="entry name" value="N-ACETYL-GAMMA-GLUTAMYL-PHOSPHATE REDUCTASE, CHLOROPLASTIC-RELATED-RELATED"/>
    <property type="match status" value="1"/>
</dbReference>
<dbReference type="EC" id="1.2.1.38" evidence="5"/>
<dbReference type="InterPro" id="IPR050085">
    <property type="entry name" value="AGPR"/>
</dbReference>
<dbReference type="Proteomes" id="UP001250932">
    <property type="component" value="Unassembled WGS sequence"/>
</dbReference>
<evidence type="ECO:0000256" key="1">
    <source>
        <dbReference type="ARBA" id="ARBA00022571"/>
    </source>
</evidence>
<dbReference type="SUPFAM" id="SSF51735">
    <property type="entry name" value="NAD(P)-binding Rossmann-fold domains"/>
    <property type="match status" value="1"/>
</dbReference>
<dbReference type="GO" id="GO:0003942">
    <property type="term" value="F:N-acetyl-gamma-glutamyl-phosphate reductase activity"/>
    <property type="evidence" value="ECO:0007669"/>
    <property type="project" value="UniProtKB-EC"/>
</dbReference>
<organism evidence="7 8">
    <name type="scientific">Candidatus Nitronereus thalassa</name>
    <dbReference type="NCBI Taxonomy" id="3020898"/>
    <lineage>
        <taxon>Bacteria</taxon>
        <taxon>Pseudomonadati</taxon>
        <taxon>Nitrospirota</taxon>
        <taxon>Nitrospiria</taxon>
        <taxon>Nitrospirales</taxon>
        <taxon>Nitrospiraceae</taxon>
        <taxon>Candidatus Nitronereus</taxon>
    </lineage>
</organism>
<keyword evidence="4 5" id="KW-0560">Oxidoreductase</keyword>
<dbReference type="Gene3D" id="3.40.50.720">
    <property type="entry name" value="NAD(P)-binding Rossmann-like Domain"/>
    <property type="match status" value="1"/>
</dbReference>
<dbReference type="HAMAP" id="MF_00150">
    <property type="entry name" value="ArgC_type1"/>
    <property type="match status" value="1"/>
</dbReference>